<keyword evidence="9 16" id="KW-0067">ATP-binding</keyword>
<dbReference type="Proteomes" id="UP001482231">
    <property type="component" value="Unassembled WGS sequence"/>
</dbReference>
<dbReference type="Pfam" id="PF00512">
    <property type="entry name" value="HisKA"/>
    <property type="match status" value="1"/>
</dbReference>
<dbReference type="GO" id="GO:0005524">
    <property type="term" value="F:ATP binding"/>
    <property type="evidence" value="ECO:0007669"/>
    <property type="project" value="UniProtKB-KW"/>
</dbReference>
<evidence type="ECO:0000313" key="17">
    <source>
        <dbReference type="Proteomes" id="UP001482231"/>
    </source>
</evidence>
<evidence type="ECO:0000256" key="4">
    <source>
        <dbReference type="ARBA" id="ARBA00022553"/>
    </source>
</evidence>
<dbReference type="SMART" id="SM00388">
    <property type="entry name" value="HisKA"/>
    <property type="match status" value="1"/>
</dbReference>
<dbReference type="PANTHER" id="PTHR45436">
    <property type="entry name" value="SENSOR HISTIDINE KINASE YKOH"/>
    <property type="match status" value="1"/>
</dbReference>
<dbReference type="PROSITE" id="PS50885">
    <property type="entry name" value="HAMP"/>
    <property type="match status" value="1"/>
</dbReference>
<keyword evidence="4" id="KW-0597">Phosphoprotein</keyword>
<feature type="transmembrane region" description="Helical" evidence="13">
    <location>
        <begin position="15"/>
        <end position="35"/>
    </location>
</feature>
<dbReference type="Gene3D" id="3.30.565.10">
    <property type="entry name" value="Histidine kinase-like ATPase, C-terminal domain"/>
    <property type="match status" value="1"/>
</dbReference>
<dbReference type="Gene3D" id="1.10.287.130">
    <property type="match status" value="1"/>
</dbReference>
<dbReference type="InterPro" id="IPR050428">
    <property type="entry name" value="TCS_sensor_his_kinase"/>
</dbReference>
<evidence type="ECO:0000256" key="7">
    <source>
        <dbReference type="ARBA" id="ARBA00022741"/>
    </source>
</evidence>
<dbReference type="InterPro" id="IPR004358">
    <property type="entry name" value="Sig_transdc_His_kin-like_C"/>
</dbReference>
<evidence type="ECO:0000259" key="15">
    <source>
        <dbReference type="PROSITE" id="PS50885"/>
    </source>
</evidence>
<dbReference type="EMBL" id="JBAJEX010000009">
    <property type="protein sequence ID" value="MEO1767650.1"/>
    <property type="molecule type" value="Genomic_DNA"/>
</dbReference>
<name>A0ABV0EG67_9BURK</name>
<dbReference type="SMART" id="SM00387">
    <property type="entry name" value="HATPase_c"/>
    <property type="match status" value="1"/>
</dbReference>
<dbReference type="Pfam" id="PF02518">
    <property type="entry name" value="HATPase_c"/>
    <property type="match status" value="1"/>
</dbReference>
<feature type="transmembrane region" description="Helical" evidence="13">
    <location>
        <begin position="153"/>
        <end position="176"/>
    </location>
</feature>
<dbReference type="PROSITE" id="PS50109">
    <property type="entry name" value="HIS_KIN"/>
    <property type="match status" value="1"/>
</dbReference>
<dbReference type="Pfam" id="PF08521">
    <property type="entry name" value="2CSK_N"/>
    <property type="match status" value="1"/>
</dbReference>
<dbReference type="SUPFAM" id="SSF55874">
    <property type="entry name" value="ATPase domain of HSP90 chaperone/DNA topoisomerase II/histidine kinase"/>
    <property type="match status" value="1"/>
</dbReference>
<comment type="subcellular location">
    <subcellularLocation>
        <location evidence="2">Membrane</location>
        <topology evidence="2">Multi-pass membrane protein</topology>
    </subcellularLocation>
</comment>
<dbReference type="InterPro" id="IPR005467">
    <property type="entry name" value="His_kinase_dom"/>
</dbReference>
<dbReference type="CDD" id="cd00082">
    <property type="entry name" value="HisKA"/>
    <property type="match status" value="1"/>
</dbReference>
<evidence type="ECO:0000256" key="5">
    <source>
        <dbReference type="ARBA" id="ARBA00022679"/>
    </source>
</evidence>
<dbReference type="EC" id="2.7.13.3" evidence="3"/>
<evidence type="ECO:0000259" key="14">
    <source>
        <dbReference type="PROSITE" id="PS50109"/>
    </source>
</evidence>
<evidence type="ECO:0000256" key="12">
    <source>
        <dbReference type="ARBA" id="ARBA00023136"/>
    </source>
</evidence>
<evidence type="ECO:0000256" key="6">
    <source>
        <dbReference type="ARBA" id="ARBA00022692"/>
    </source>
</evidence>
<accession>A0ABV0EG67</accession>
<evidence type="ECO:0000256" key="8">
    <source>
        <dbReference type="ARBA" id="ARBA00022777"/>
    </source>
</evidence>
<evidence type="ECO:0000256" key="2">
    <source>
        <dbReference type="ARBA" id="ARBA00004141"/>
    </source>
</evidence>
<dbReference type="InterPro" id="IPR003594">
    <property type="entry name" value="HATPase_dom"/>
</dbReference>
<evidence type="ECO:0000256" key="3">
    <source>
        <dbReference type="ARBA" id="ARBA00012438"/>
    </source>
</evidence>
<evidence type="ECO:0000256" key="1">
    <source>
        <dbReference type="ARBA" id="ARBA00000085"/>
    </source>
</evidence>
<comment type="catalytic activity">
    <reaction evidence="1">
        <text>ATP + protein L-histidine = ADP + protein N-phospho-L-histidine.</text>
        <dbReference type="EC" id="2.7.13.3"/>
    </reaction>
</comment>
<reference evidence="16 17" key="1">
    <citation type="submission" date="2024-02" db="EMBL/GenBank/DDBJ databases">
        <title>New thermophilic sulfur-oxidizing bacteria from a hot springs of the Uzon caldera (Kamchatka, Russia).</title>
        <authorList>
            <person name="Dukat A.M."/>
            <person name="Elcheninov A.G."/>
            <person name="Frolov E.N."/>
        </authorList>
    </citation>
    <scope>NUCLEOTIDE SEQUENCE [LARGE SCALE GENOMIC DNA]</scope>
    <source>
        <strain evidence="16 17">AK1</strain>
    </source>
</reference>
<keyword evidence="12 13" id="KW-0472">Membrane</keyword>
<evidence type="ECO:0000313" key="16">
    <source>
        <dbReference type="EMBL" id="MEO1767650.1"/>
    </source>
</evidence>
<dbReference type="InterPro" id="IPR013727">
    <property type="entry name" value="2CSK_N"/>
</dbReference>
<keyword evidence="8" id="KW-0418">Kinase</keyword>
<dbReference type="InterPro" id="IPR036890">
    <property type="entry name" value="HATPase_C_sf"/>
</dbReference>
<dbReference type="InterPro" id="IPR003661">
    <property type="entry name" value="HisK_dim/P_dom"/>
</dbReference>
<feature type="domain" description="HAMP" evidence="15">
    <location>
        <begin position="177"/>
        <end position="228"/>
    </location>
</feature>
<keyword evidence="11" id="KW-0902">Two-component regulatory system</keyword>
<gene>
    <name evidence="16" type="ORF">V6E02_10555</name>
</gene>
<protein>
    <recommendedName>
        <fullName evidence="3">histidine kinase</fullName>
        <ecNumber evidence="3">2.7.13.3</ecNumber>
    </recommendedName>
</protein>
<evidence type="ECO:0000256" key="10">
    <source>
        <dbReference type="ARBA" id="ARBA00022989"/>
    </source>
</evidence>
<keyword evidence="10 13" id="KW-1133">Transmembrane helix</keyword>
<proteinExistence type="predicted"/>
<sequence length="449" mass="48523">MLDTLTQSISLRRRLLLWLMGASLLAWGAASLLSYRGARHEIDEVLDAHLAQSAALLMAQLAHEPEEIDTEHVPVLHRHGRYVVFQVWDAAGQLHLHSANAPDVPLCPPRGGYADCFTDGTHWRVFSAWNEDRSLLVQVGEDAGVRAEAARKVAAGLLPPLLIALPVLALLILWGVRQGLKPLAGLRQEVERRDPANLEALAKPVPAEVAPLVAALNTLFARMRALLENERRFTADAAHELRTPLAAIRTQAQVARAAAAEAERLHALDQVLAGCDRAAHLVEQLLLLARLEAGPPPSATLCSLRELAAQAIADVAPVAIRKGVELELEDGPEMMVRGAPEWLRILMRNLIDNAVRYSPPGSTVQVRVAKHADAAVFSVTDEGPGIPQAQRVAVWQRFHRVLGSGEAGSGLGLSIVRRIAELHGAQAWIEDGEAGRGLRVGVQFSAVSP</sequence>
<keyword evidence="7" id="KW-0547">Nucleotide-binding</keyword>
<dbReference type="PANTHER" id="PTHR45436:SF14">
    <property type="entry name" value="SENSOR PROTEIN QSEC"/>
    <property type="match status" value="1"/>
</dbReference>
<organism evidence="16 17">
    <name type="scientific">Thiobacter aerophilum</name>
    <dbReference type="NCBI Taxonomy" id="3121275"/>
    <lineage>
        <taxon>Bacteria</taxon>
        <taxon>Pseudomonadati</taxon>
        <taxon>Pseudomonadota</taxon>
        <taxon>Betaproteobacteria</taxon>
        <taxon>Burkholderiales</taxon>
        <taxon>Thiobacteraceae</taxon>
        <taxon>Thiobacter</taxon>
    </lineage>
</organism>
<dbReference type="InterPro" id="IPR036097">
    <property type="entry name" value="HisK_dim/P_sf"/>
</dbReference>
<dbReference type="Gene3D" id="1.20.5.1040">
    <property type="entry name" value="Sensor protein qsec"/>
    <property type="match status" value="1"/>
</dbReference>
<feature type="domain" description="Histidine kinase" evidence="14">
    <location>
        <begin position="236"/>
        <end position="449"/>
    </location>
</feature>
<keyword evidence="5" id="KW-0808">Transferase</keyword>
<keyword evidence="17" id="KW-1185">Reference proteome</keyword>
<keyword evidence="6 13" id="KW-0812">Transmembrane</keyword>
<evidence type="ECO:0000256" key="13">
    <source>
        <dbReference type="SAM" id="Phobius"/>
    </source>
</evidence>
<dbReference type="InterPro" id="IPR003660">
    <property type="entry name" value="HAMP_dom"/>
</dbReference>
<dbReference type="RefSeq" id="WP_347308763.1">
    <property type="nucleotide sequence ID" value="NZ_JBAJEX010000009.1"/>
</dbReference>
<dbReference type="SUPFAM" id="SSF47384">
    <property type="entry name" value="Homodimeric domain of signal transducing histidine kinase"/>
    <property type="match status" value="1"/>
</dbReference>
<dbReference type="PRINTS" id="PR00344">
    <property type="entry name" value="BCTRLSENSOR"/>
</dbReference>
<evidence type="ECO:0000256" key="11">
    <source>
        <dbReference type="ARBA" id="ARBA00023012"/>
    </source>
</evidence>
<comment type="caution">
    <text evidence="16">The sequence shown here is derived from an EMBL/GenBank/DDBJ whole genome shotgun (WGS) entry which is preliminary data.</text>
</comment>
<evidence type="ECO:0000256" key="9">
    <source>
        <dbReference type="ARBA" id="ARBA00022840"/>
    </source>
</evidence>